<organism evidence="2 3">
    <name type="scientific">Bursaphelenchus xylophilus</name>
    <name type="common">Pinewood nematode worm</name>
    <name type="synonym">Aphelenchoides xylophilus</name>
    <dbReference type="NCBI Taxonomy" id="6326"/>
    <lineage>
        <taxon>Eukaryota</taxon>
        <taxon>Metazoa</taxon>
        <taxon>Ecdysozoa</taxon>
        <taxon>Nematoda</taxon>
        <taxon>Chromadorea</taxon>
        <taxon>Rhabditida</taxon>
        <taxon>Tylenchina</taxon>
        <taxon>Tylenchomorpha</taxon>
        <taxon>Aphelenchoidea</taxon>
        <taxon>Aphelenchoididae</taxon>
        <taxon>Bursaphelenchus</taxon>
    </lineage>
</organism>
<keyword evidence="3" id="KW-1185">Reference proteome</keyword>
<feature type="region of interest" description="Disordered" evidence="1">
    <location>
        <begin position="100"/>
        <end position="119"/>
    </location>
</feature>
<dbReference type="Proteomes" id="UP000659654">
    <property type="component" value="Unassembled WGS sequence"/>
</dbReference>
<proteinExistence type="predicted"/>
<name>A0A7I8X9D3_BURXY</name>
<dbReference type="EMBL" id="CAJFCV020000006">
    <property type="protein sequence ID" value="CAG9131974.1"/>
    <property type="molecule type" value="Genomic_DNA"/>
</dbReference>
<dbReference type="AlphaFoldDB" id="A0A7I8X9D3"/>
<sequence length="143" mass="15515">MPGERGPVCPHGPDGLPGRAGHQGAAGPRGFFGPKVAPDFVVLQVTIRSPESVYQSVGKITADRRSKMSRLAAIAHQIPSRGLQSQSDDERLRGATIRRFFPDRPIKDPQGEPGEKGESKTVDFMSRLVICQVGKNFSLCIYS</sequence>
<dbReference type="Proteomes" id="UP000582659">
    <property type="component" value="Unassembled WGS sequence"/>
</dbReference>
<evidence type="ECO:0000313" key="2">
    <source>
        <dbReference type="EMBL" id="CAD5235541.1"/>
    </source>
</evidence>
<protein>
    <submittedName>
        <fullName evidence="2">(pine wood nematode) hypothetical protein</fullName>
    </submittedName>
</protein>
<gene>
    <name evidence="2" type="ORF">BXYJ_LOCUS15632</name>
</gene>
<dbReference type="EMBL" id="CAJFDI010000006">
    <property type="protein sequence ID" value="CAD5235541.1"/>
    <property type="molecule type" value="Genomic_DNA"/>
</dbReference>
<feature type="region of interest" description="Disordered" evidence="1">
    <location>
        <begin position="1"/>
        <end position="30"/>
    </location>
</feature>
<evidence type="ECO:0000256" key="1">
    <source>
        <dbReference type="SAM" id="MobiDB-lite"/>
    </source>
</evidence>
<evidence type="ECO:0000313" key="3">
    <source>
        <dbReference type="Proteomes" id="UP000659654"/>
    </source>
</evidence>
<comment type="caution">
    <text evidence="2">The sequence shown here is derived from an EMBL/GenBank/DDBJ whole genome shotgun (WGS) entry which is preliminary data.</text>
</comment>
<reference evidence="2" key="1">
    <citation type="submission" date="2020-09" db="EMBL/GenBank/DDBJ databases">
        <authorList>
            <person name="Kikuchi T."/>
        </authorList>
    </citation>
    <scope>NUCLEOTIDE SEQUENCE</scope>
    <source>
        <strain evidence="2">Ka4C1</strain>
    </source>
</reference>
<accession>A0A7I8X9D3</accession>